<feature type="compositionally biased region" description="Low complexity" evidence="1">
    <location>
        <begin position="121"/>
        <end position="144"/>
    </location>
</feature>
<dbReference type="EMBL" id="MNAD01001141">
    <property type="protein sequence ID" value="OJT07692.1"/>
    <property type="molecule type" value="Genomic_DNA"/>
</dbReference>
<dbReference type="OMA" id="CGIRKIW"/>
<dbReference type="PANTHER" id="PTHR15410">
    <property type="entry name" value="HIRA-INTERACTING PROTEIN 3"/>
    <property type="match status" value="1"/>
</dbReference>
<comment type="caution">
    <text evidence="2">The sequence shown here is derived from an EMBL/GenBank/DDBJ whole genome shotgun (WGS) entry which is preliminary data.</text>
</comment>
<evidence type="ECO:0000256" key="1">
    <source>
        <dbReference type="SAM" id="MobiDB-lite"/>
    </source>
</evidence>
<evidence type="ECO:0000313" key="2">
    <source>
        <dbReference type="EMBL" id="OJT07692.1"/>
    </source>
</evidence>
<dbReference type="Proteomes" id="UP000184267">
    <property type="component" value="Unassembled WGS sequence"/>
</dbReference>
<protein>
    <recommendedName>
        <fullName evidence="4">DEK C-terminal domain-containing protein</fullName>
    </recommendedName>
</protein>
<dbReference type="InterPro" id="IPR037647">
    <property type="entry name" value="HIRIP3"/>
</dbReference>
<dbReference type="GO" id="GO:0005634">
    <property type="term" value="C:nucleus"/>
    <property type="evidence" value="ECO:0007669"/>
    <property type="project" value="TreeGrafter"/>
</dbReference>
<dbReference type="AlphaFoldDB" id="A0A1M2VJG0"/>
<dbReference type="STRING" id="154538.A0A1M2VJG0"/>
<feature type="region of interest" description="Disordered" evidence="1">
    <location>
        <begin position="356"/>
        <end position="387"/>
    </location>
</feature>
<sequence length="404" mass="43536">MVPDEQLLREKALEVITKVVEDGKLLEFTYGTFRKEVEQTLSLEPGTLNARELKDVVHTVAKDYIVSSGIAAVPSVVINPVIQSQLEEAAEEPPKEEKPSKKRKSAGAAPQEAQPRKSRAKSAGTAASSKKPAKASKSAFRSASVVPSSDEEPGGDTAAGPSGNKPMSWAKVAAGTKYDEEGGSEPSKPSSARPSGGSVAAHNEEEAASPAEPAAADRRGESAHGGQQDDPKSDSEMSVLIDETPPARKRRRKGESGEPPKAKAPKGKKRGETAGKELTKDEEDVKRLKSLVVACGVRKVWAKEFKDVEKPADQIRRLKKMLTDLGMSGRMSLEQAKAIKAKREFEQELEDVQEFASKIKSGPSASRRKKDAVSDNEEESEIEVVPKRKTARQSIMAFLGDESE</sequence>
<organism evidence="2 3">
    <name type="scientific">Trametes pubescens</name>
    <name type="common">White-rot fungus</name>
    <dbReference type="NCBI Taxonomy" id="154538"/>
    <lineage>
        <taxon>Eukaryota</taxon>
        <taxon>Fungi</taxon>
        <taxon>Dikarya</taxon>
        <taxon>Basidiomycota</taxon>
        <taxon>Agaricomycotina</taxon>
        <taxon>Agaricomycetes</taxon>
        <taxon>Polyporales</taxon>
        <taxon>Polyporaceae</taxon>
        <taxon>Trametes</taxon>
    </lineage>
</organism>
<feature type="compositionally biased region" description="Basic and acidic residues" evidence="1">
    <location>
        <begin position="215"/>
        <end position="235"/>
    </location>
</feature>
<evidence type="ECO:0000313" key="3">
    <source>
        <dbReference type="Proteomes" id="UP000184267"/>
    </source>
</evidence>
<dbReference type="OrthoDB" id="552755at2759"/>
<gene>
    <name evidence="2" type="ORF">TRAPUB_1453</name>
</gene>
<feature type="compositionally biased region" description="Basic and acidic residues" evidence="1">
    <location>
        <begin position="270"/>
        <end position="285"/>
    </location>
</feature>
<name>A0A1M2VJG0_TRAPU</name>
<feature type="region of interest" description="Disordered" evidence="1">
    <location>
        <begin position="87"/>
        <end position="285"/>
    </location>
</feature>
<dbReference type="PANTHER" id="PTHR15410:SF2">
    <property type="entry name" value="HIRA-INTERACTING PROTEIN 3"/>
    <property type="match status" value="1"/>
</dbReference>
<reference evidence="2 3" key="1">
    <citation type="submission" date="2016-10" db="EMBL/GenBank/DDBJ databases">
        <title>Genome sequence of the basidiomycete white-rot fungus Trametes pubescens.</title>
        <authorList>
            <person name="Makela M.R."/>
            <person name="Granchi Z."/>
            <person name="Peng M."/>
            <person name="De Vries R.P."/>
            <person name="Grigoriev I."/>
            <person name="Riley R."/>
            <person name="Hilden K."/>
        </authorList>
    </citation>
    <scope>NUCLEOTIDE SEQUENCE [LARGE SCALE GENOMIC DNA]</scope>
    <source>
        <strain evidence="2 3">FBCC735</strain>
    </source>
</reference>
<evidence type="ECO:0008006" key="4">
    <source>
        <dbReference type="Google" id="ProtNLM"/>
    </source>
</evidence>
<accession>A0A1M2VJG0</accession>
<proteinExistence type="predicted"/>
<keyword evidence="3" id="KW-1185">Reference proteome</keyword>